<feature type="transmembrane region" description="Helical" evidence="12">
    <location>
        <begin position="303"/>
        <end position="320"/>
    </location>
</feature>
<keyword evidence="4 12" id="KW-0812">Transmembrane</keyword>
<evidence type="ECO:0000256" key="3">
    <source>
        <dbReference type="ARBA" id="ARBA00022475"/>
    </source>
</evidence>
<dbReference type="AlphaFoldDB" id="A0AAV5F9M6"/>
<evidence type="ECO:0000256" key="2">
    <source>
        <dbReference type="ARBA" id="ARBA00022448"/>
    </source>
</evidence>
<evidence type="ECO:0000256" key="4">
    <source>
        <dbReference type="ARBA" id="ARBA00022692"/>
    </source>
</evidence>
<evidence type="ECO:0000256" key="11">
    <source>
        <dbReference type="SAM" id="MobiDB-lite"/>
    </source>
</evidence>
<dbReference type="PANTHER" id="PTHR45826">
    <property type="entry name" value="POLYAMINE TRANSPORTER PUT1"/>
    <property type="match status" value="1"/>
</dbReference>
<organism evidence="13 15">
    <name type="scientific">Eleusine coracana subsp. coracana</name>
    <dbReference type="NCBI Taxonomy" id="191504"/>
    <lineage>
        <taxon>Eukaryota</taxon>
        <taxon>Viridiplantae</taxon>
        <taxon>Streptophyta</taxon>
        <taxon>Embryophyta</taxon>
        <taxon>Tracheophyta</taxon>
        <taxon>Spermatophyta</taxon>
        <taxon>Magnoliopsida</taxon>
        <taxon>Liliopsida</taxon>
        <taxon>Poales</taxon>
        <taxon>Poaceae</taxon>
        <taxon>PACMAD clade</taxon>
        <taxon>Chloridoideae</taxon>
        <taxon>Cynodonteae</taxon>
        <taxon>Eleusininae</taxon>
        <taxon>Eleusine</taxon>
    </lineage>
</organism>
<dbReference type="Proteomes" id="UP001054889">
    <property type="component" value="Unassembled WGS sequence"/>
</dbReference>
<feature type="transmembrane region" description="Helical" evidence="12">
    <location>
        <begin position="269"/>
        <end position="291"/>
    </location>
</feature>
<dbReference type="InterPro" id="IPR002293">
    <property type="entry name" value="AA/rel_permease1"/>
</dbReference>
<keyword evidence="3" id="KW-1003">Cell membrane</keyword>
<evidence type="ECO:0000256" key="6">
    <source>
        <dbReference type="ARBA" id="ARBA00022989"/>
    </source>
</evidence>
<dbReference type="FunFam" id="1.20.1740.10:FF:000041">
    <property type="entry name" value="Amino acid permease, putative"/>
    <property type="match status" value="1"/>
</dbReference>
<keyword evidence="15" id="KW-1185">Reference proteome</keyword>
<dbReference type="PIRSF" id="PIRSF006060">
    <property type="entry name" value="AA_transporter"/>
    <property type="match status" value="1"/>
</dbReference>
<comment type="similarity">
    <text evidence="8">Belongs to the amino acid-polyamine-organocation (APC) superfamily. Polyamine:cation symporter (PHS) (TC 2.A.3.12) family.</text>
</comment>
<evidence type="ECO:0000256" key="5">
    <source>
        <dbReference type="ARBA" id="ARBA00022847"/>
    </source>
</evidence>
<protein>
    <recommendedName>
        <fullName evidence="9">Polyamine transporter PUT1</fullName>
    </recommendedName>
    <alternativeName>
        <fullName evidence="10">Polyamine uptake transporter 1</fullName>
    </alternativeName>
</protein>
<evidence type="ECO:0000256" key="1">
    <source>
        <dbReference type="ARBA" id="ARBA00004651"/>
    </source>
</evidence>
<evidence type="ECO:0000256" key="7">
    <source>
        <dbReference type="ARBA" id="ARBA00023136"/>
    </source>
</evidence>
<sequence>MIMNPEIQITKLPSQRQQQPEETPPREDGTTAQDPPHPEHHGPHAAQQQPRSKLTLLPLVFLIYFEVAGGPYGAERAVRAAGPLFTLLGFLVFPFLWGVPESLVTAELAAALPGNGGFVLWADRAFGPLAGSLLGTWKYLSCVINIAAYPALVADYLGRAVPAVAQPGRTRTGTVVGMTVLLSFLNYTGLSIVGWGAVALGLVSLAPFVLMTGISVPKLRPKRWTAQVQGRNKDWRLFFNTLFWNLNYWDSASTMAGEVDRPERTFPRALGVAVVLIAASYLLPLMAATGATDARPEAWENGYLVDAAGIIGGGWLKYWIQAGAVLSSIGMFEAQLSSGAYQLLGMSELGLLPAVFARRATRFRTPWISIAASTAVTLAVSFLGFDDVVATANFLYSLGTLLEFAAFLWLRASRPELKRPYRVPLPLPALVAMCTVPSAFLAYVCIVAGWRVFALAGALTALGVGLHGAMRLCRSREWLRFNTAVVAAAEDHQHQEEDHIAPGDRV</sequence>
<dbReference type="Gene3D" id="1.20.1740.10">
    <property type="entry name" value="Amino acid/polyamine transporter I"/>
    <property type="match status" value="1"/>
</dbReference>
<feature type="transmembrane region" description="Helical" evidence="12">
    <location>
        <begin position="193"/>
        <end position="216"/>
    </location>
</feature>
<feature type="transmembrane region" description="Helical" evidence="12">
    <location>
        <begin position="423"/>
        <end position="444"/>
    </location>
</feature>
<evidence type="ECO:0000313" key="15">
    <source>
        <dbReference type="Proteomes" id="UP001054889"/>
    </source>
</evidence>
<reference evidence="13" key="2">
    <citation type="submission" date="2021-12" db="EMBL/GenBank/DDBJ databases">
        <title>Resequencing data analysis of finger millet.</title>
        <authorList>
            <person name="Hatakeyama M."/>
            <person name="Aluri S."/>
            <person name="Balachadran M.T."/>
            <person name="Sivarajan S.R."/>
            <person name="Poveda L."/>
            <person name="Shimizu-Inatsugi R."/>
            <person name="Schlapbach R."/>
            <person name="Sreeman S.M."/>
            <person name="Shimizu K.K."/>
        </authorList>
    </citation>
    <scope>NUCLEOTIDE SEQUENCE</scope>
</reference>
<reference evidence="13" key="1">
    <citation type="journal article" date="2018" name="DNA Res.">
        <title>Multiple hybrid de novo genome assembly of finger millet, an orphan allotetraploid crop.</title>
        <authorList>
            <person name="Hatakeyama M."/>
            <person name="Aluri S."/>
            <person name="Balachadran M.T."/>
            <person name="Sivarajan S.R."/>
            <person name="Patrignani A."/>
            <person name="Gruter S."/>
            <person name="Poveda L."/>
            <person name="Shimizu-Inatsugi R."/>
            <person name="Baeten J."/>
            <person name="Francoijs K.J."/>
            <person name="Nataraja K.N."/>
            <person name="Reddy Y.A.N."/>
            <person name="Phadnis S."/>
            <person name="Ravikumar R.L."/>
            <person name="Schlapbach R."/>
            <person name="Sreeman S.M."/>
            <person name="Shimizu K.K."/>
        </authorList>
    </citation>
    <scope>NUCLEOTIDE SEQUENCE</scope>
</reference>
<proteinExistence type="inferred from homology"/>
<comment type="subcellular location">
    <subcellularLocation>
        <location evidence="1">Cell membrane</location>
        <topology evidence="1">Multi-pass membrane protein</topology>
    </subcellularLocation>
</comment>
<feature type="transmembrane region" description="Helical" evidence="12">
    <location>
        <begin position="137"/>
        <end position="158"/>
    </location>
</feature>
<dbReference type="GO" id="GO:0015203">
    <property type="term" value="F:polyamine transmembrane transporter activity"/>
    <property type="evidence" value="ECO:0007669"/>
    <property type="project" value="UniProtKB-ARBA"/>
</dbReference>
<name>A0AAV5F9M6_ELECO</name>
<dbReference type="Pfam" id="PF13520">
    <property type="entry name" value="AA_permease_2"/>
    <property type="match status" value="1"/>
</dbReference>
<accession>A0AAV5F9M6</accession>
<evidence type="ECO:0000256" key="10">
    <source>
        <dbReference type="ARBA" id="ARBA00080801"/>
    </source>
</evidence>
<evidence type="ECO:0000256" key="12">
    <source>
        <dbReference type="SAM" id="Phobius"/>
    </source>
</evidence>
<dbReference type="GO" id="GO:0005886">
    <property type="term" value="C:plasma membrane"/>
    <property type="evidence" value="ECO:0007669"/>
    <property type="project" value="UniProtKB-SubCell"/>
</dbReference>
<keyword evidence="6 12" id="KW-1133">Transmembrane helix</keyword>
<keyword evidence="7 12" id="KW-0472">Membrane</keyword>
<comment type="caution">
    <text evidence="13">The sequence shown here is derived from an EMBL/GenBank/DDBJ whole genome shotgun (WGS) entry which is preliminary data.</text>
</comment>
<keyword evidence="5" id="KW-0769">Symport</keyword>
<feature type="region of interest" description="Disordered" evidence="11">
    <location>
        <begin position="1"/>
        <end position="50"/>
    </location>
</feature>
<dbReference type="EMBL" id="BQKI01000082">
    <property type="protein sequence ID" value="GJN31610.1"/>
    <property type="molecule type" value="Genomic_DNA"/>
</dbReference>
<feature type="transmembrane region" description="Helical" evidence="12">
    <location>
        <begin position="104"/>
        <end position="122"/>
    </location>
</feature>
<feature type="transmembrane region" description="Helical" evidence="12">
    <location>
        <begin position="391"/>
        <end position="411"/>
    </location>
</feature>
<dbReference type="GO" id="GO:0015293">
    <property type="term" value="F:symporter activity"/>
    <property type="evidence" value="ECO:0007669"/>
    <property type="project" value="UniProtKB-KW"/>
</dbReference>
<evidence type="ECO:0000313" key="14">
    <source>
        <dbReference type="EMBL" id="GJN40799.1"/>
    </source>
</evidence>
<keyword evidence="2" id="KW-0813">Transport</keyword>
<feature type="transmembrane region" description="Helical" evidence="12">
    <location>
        <begin position="366"/>
        <end position="385"/>
    </location>
</feature>
<feature type="transmembrane region" description="Helical" evidence="12">
    <location>
        <begin position="450"/>
        <end position="470"/>
    </location>
</feature>
<dbReference type="InterPro" id="IPR044566">
    <property type="entry name" value="RMV1-like"/>
</dbReference>
<evidence type="ECO:0000256" key="9">
    <source>
        <dbReference type="ARBA" id="ARBA00074311"/>
    </source>
</evidence>
<feature type="transmembrane region" description="Helical" evidence="12">
    <location>
        <begin position="80"/>
        <end position="97"/>
    </location>
</feature>
<evidence type="ECO:0000256" key="8">
    <source>
        <dbReference type="ARBA" id="ARBA00024041"/>
    </source>
</evidence>
<dbReference type="EMBL" id="BQKI01000199">
    <property type="protein sequence ID" value="GJN40799.1"/>
    <property type="molecule type" value="Genomic_DNA"/>
</dbReference>
<evidence type="ECO:0000313" key="13">
    <source>
        <dbReference type="EMBL" id="GJN31610.1"/>
    </source>
</evidence>
<dbReference type="PANTHER" id="PTHR45826:SF22">
    <property type="entry name" value="EXPRESSED PROTEIN"/>
    <property type="match status" value="1"/>
</dbReference>
<gene>
    <name evidence="13" type="primary">gb20027</name>
    <name evidence="14" type="synonym">gn00102</name>
    <name evidence="13" type="ORF">PR202_gb20027</name>
    <name evidence="14" type="ORF">PR202_gn00102</name>
</gene>